<dbReference type="InterPro" id="IPR005174">
    <property type="entry name" value="KIB1-4_b-propeller"/>
</dbReference>
<dbReference type="Gramene" id="ONK62538">
    <property type="protein sequence ID" value="ONK62538"/>
    <property type="gene ID" value="A4U43_C07F5120"/>
</dbReference>
<protein>
    <recommendedName>
        <fullName evidence="1">KIB1-4 beta-propeller domain-containing protein</fullName>
    </recommendedName>
</protein>
<evidence type="ECO:0000313" key="3">
    <source>
        <dbReference type="Proteomes" id="UP000243459"/>
    </source>
</evidence>
<dbReference type="AlphaFoldDB" id="A0A5P1E9K3"/>
<keyword evidence="3" id="KW-1185">Reference proteome</keyword>
<reference evidence="3" key="1">
    <citation type="journal article" date="2017" name="Nat. Commun.">
        <title>The asparagus genome sheds light on the origin and evolution of a young Y chromosome.</title>
        <authorList>
            <person name="Harkess A."/>
            <person name="Zhou J."/>
            <person name="Xu C."/>
            <person name="Bowers J.E."/>
            <person name="Van der Hulst R."/>
            <person name="Ayyampalayam S."/>
            <person name="Mercati F."/>
            <person name="Riccardi P."/>
            <person name="McKain M.R."/>
            <person name="Kakrana A."/>
            <person name="Tang H."/>
            <person name="Ray J."/>
            <person name="Groenendijk J."/>
            <person name="Arikit S."/>
            <person name="Mathioni S.M."/>
            <person name="Nakano M."/>
            <person name="Shan H."/>
            <person name="Telgmann-Rauber A."/>
            <person name="Kanno A."/>
            <person name="Yue Z."/>
            <person name="Chen H."/>
            <person name="Li W."/>
            <person name="Chen Y."/>
            <person name="Xu X."/>
            <person name="Zhang Y."/>
            <person name="Luo S."/>
            <person name="Chen H."/>
            <person name="Gao J."/>
            <person name="Mao Z."/>
            <person name="Pires J.C."/>
            <person name="Luo M."/>
            <person name="Kudrna D."/>
            <person name="Wing R.A."/>
            <person name="Meyers B.C."/>
            <person name="Yi K."/>
            <person name="Kong H."/>
            <person name="Lavrijsen P."/>
            <person name="Sunseri F."/>
            <person name="Falavigna A."/>
            <person name="Ye Y."/>
            <person name="Leebens-Mack J.H."/>
            <person name="Chen G."/>
        </authorList>
    </citation>
    <scope>NUCLEOTIDE SEQUENCE [LARGE SCALE GENOMIC DNA]</scope>
    <source>
        <strain evidence="3">cv. DH0086</strain>
    </source>
</reference>
<dbReference type="InterPro" id="IPR050942">
    <property type="entry name" value="F-box_BR-signaling"/>
</dbReference>
<dbReference type="PANTHER" id="PTHR44259">
    <property type="entry name" value="OS07G0183000 PROTEIN-RELATED"/>
    <property type="match status" value="1"/>
</dbReference>
<dbReference type="PANTHER" id="PTHR44259:SF114">
    <property type="entry name" value="OS06G0707300 PROTEIN"/>
    <property type="match status" value="1"/>
</dbReference>
<dbReference type="EMBL" id="CM007387">
    <property type="protein sequence ID" value="ONK62538.1"/>
    <property type="molecule type" value="Genomic_DNA"/>
</dbReference>
<gene>
    <name evidence="2" type="ORF">A4U43_C07F5120</name>
</gene>
<dbReference type="Pfam" id="PF03478">
    <property type="entry name" value="Beta-prop_KIB1-4"/>
    <property type="match status" value="1"/>
</dbReference>
<sequence length="213" mass="24066">MTGYLYMRAKTFGSHLFAALFPNLGDIFLCGLGESSWRRIQGHHYDSATDFVYHDGRLYVRSCNEITVFDPRTLEKLGGVYVRSDSVRDYLVESPQGELLLVGRKYKSDCKRFKVFWLDSSDEKIVSVELTSIGDNVLFVDEVQAMAFSAGDLEGCRWNCIYFVDGLGEEGDKGLMLFDIEKGQVEHAPLFTFTSEECGRWGRATLAGPSLDY</sequence>
<feature type="domain" description="KIB1-4 beta-propeller" evidence="1">
    <location>
        <begin position="20"/>
        <end position="174"/>
    </location>
</feature>
<evidence type="ECO:0000313" key="2">
    <source>
        <dbReference type="EMBL" id="ONK62538.1"/>
    </source>
</evidence>
<dbReference type="SUPFAM" id="SSF50998">
    <property type="entry name" value="Quinoprotein alcohol dehydrogenase-like"/>
    <property type="match status" value="1"/>
</dbReference>
<dbReference type="InterPro" id="IPR011047">
    <property type="entry name" value="Quinoprotein_ADH-like_sf"/>
</dbReference>
<name>A0A5P1E9K3_ASPOF</name>
<evidence type="ECO:0000259" key="1">
    <source>
        <dbReference type="Pfam" id="PF03478"/>
    </source>
</evidence>
<dbReference type="Proteomes" id="UP000243459">
    <property type="component" value="Chromosome 7"/>
</dbReference>
<accession>A0A5P1E9K3</accession>
<dbReference type="OrthoDB" id="642536at2759"/>
<proteinExistence type="predicted"/>
<organism evidence="2 3">
    <name type="scientific">Asparagus officinalis</name>
    <name type="common">Garden asparagus</name>
    <dbReference type="NCBI Taxonomy" id="4686"/>
    <lineage>
        <taxon>Eukaryota</taxon>
        <taxon>Viridiplantae</taxon>
        <taxon>Streptophyta</taxon>
        <taxon>Embryophyta</taxon>
        <taxon>Tracheophyta</taxon>
        <taxon>Spermatophyta</taxon>
        <taxon>Magnoliopsida</taxon>
        <taxon>Liliopsida</taxon>
        <taxon>Asparagales</taxon>
        <taxon>Asparagaceae</taxon>
        <taxon>Asparagoideae</taxon>
        <taxon>Asparagus</taxon>
    </lineage>
</organism>